<feature type="binding site" evidence="13">
    <location>
        <position position="152"/>
    </location>
    <ligand>
        <name>Mo-bis(molybdopterin guanine dinucleotide)</name>
        <dbReference type="ChEBI" id="CHEBI:60539"/>
    </ligand>
</feature>
<keyword evidence="12 13" id="KW-0534">Nitrate assimilation</keyword>
<dbReference type="EC" id="1.9.6.1" evidence="13"/>
<feature type="binding site" evidence="13">
    <location>
        <begin position="214"/>
        <end position="221"/>
    </location>
    <ligand>
        <name>Mo-bis(molybdopterin guanine dinucleotide)</name>
        <dbReference type="ChEBI" id="CHEBI:60539"/>
    </ligand>
</feature>
<dbReference type="InterPro" id="IPR019546">
    <property type="entry name" value="TAT_signal_bac_arc"/>
</dbReference>
<feature type="binding site" evidence="13">
    <location>
        <position position="83"/>
    </location>
    <ligand>
        <name>[4Fe-4S] cluster</name>
        <dbReference type="ChEBI" id="CHEBI:49883"/>
    </ligand>
</feature>
<dbReference type="InterPro" id="IPR006311">
    <property type="entry name" value="TAT_signal"/>
</dbReference>
<feature type="binding site" evidence="13">
    <location>
        <position position="181"/>
    </location>
    <ligand>
        <name>Mo-bis(molybdopterin guanine dinucleotide)</name>
        <dbReference type="ChEBI" id="CHEBI:60539"/>
    </ligand>
</feature>
<keyword evidence="2 13" id="KW-0813">Transport</keyword>
<dbReference type="NCBIfam" id="NF010055">
    <property type="entry name" value="PRK13532.1"/>
    <property type="match status" value="1"/>
</dbReference>
<evidence type="ECO:0000256" key="8">
    <source>
        <dbReference type="ARBA" id="ARBA00022982"/>
    </source>
</evidence>
<keyword evidence="10 13" id="KW-0408">Iron</keyword>
<dbReference type="SUPFAM" id="SSF50692">
    <property type="entry name" value="ADC-like"/>
    <property type="match status" value="1"/>
</dbReference>
<dbReference type="InterPro" id="IPR010051">
    <property type="entry name" value="Periplasm_NO3_reductase_lsu"/>
</dbReference>
<feature type="binding site" evidence="13">
    <location>
        <position position="51"/>
    </location>
    <ligand>
        <name>[4Fe-4S] cluster</name>
        <dbReference type="ChEBI" id="CHEBI:49883"/>
    </ligand>
</feature>
<comment type="catalytic activity">
    <reaction evidence="13">
        <text>2 Fe(II)-[cytochrome] + nitrate + 2 H(+) = 2 Fe(III)-[cytochrome] + nitrite + H2O</text>
        <dbReference type="Rhea" id="RHEA:12909"/>
        <dbReference type="Rhea" id="RHEA-COMP:11777"/>
        <dbReference type="Rhea" id="RHEA-COMP:11778"/>
        <dbReference type="ChEBI" id="CHEBI:15377"/>
        <dbReference type="ChEBI" id="CHEBI:15378"/>
        <dbReference type="ChEBI" id="CHEBI:16301"/>
        <dbReference type="ChEBI" id="CHEBI:17632"/>
        <dbReference type="ChEBI" id="CHEBI:29033"/>
        <dbReference type="ChEBI" id="CHEBI:29034"/>
        <dbReference type="EC" id="1.9.6.1"/>
    </reaction>
</comment>
<dbReference type="PANTHER" id="PTHR43105">
    <property type="entry name" value="RESPIRATORY NITRATE REDUCTASE"/>
    <property type="match status" value="1"/>
</dbReference>
<comment type="subcellular location">
    <subcellularLocation>
        <location evidence="13">Periplasm</location>
    </subcellularLocation>
</comment>
<dbReference type="Gene3D" id="3.40.50.740">
    <property type="match status" value="1"/>
</dbReference>
<feature type="binding site" evidence="13">
    <location>
        <position position="571"/>
    </location>
    <ligand>
        <name>Mo-bis(molybdopterin guanine dinucleotide)</name>
        <dbReference type="ChEBI" id="CHEBI:60539"/>
    </ligand>
</feature>
<feature type="binding site" evidence="13">
    <location>
        <position position="85"/>
    </location>
    <ligand>
        <name>Mo-bis(molybdopterin guanine dinucleotide)</name>
        <dbReference type="ChEBI" id="CHEBI:60539"/>
    </ligand>
</feature>
<evidence type="ECO:0000313" key="17">
    <source>
        <dbReference type="Proteomes" id="UP000292136"/>
    </source>
</evidence>
<evidence type="ECO:0000256" key="13">
    <source>
        <dbReference type="HAMAP-Rule" id="MF_01630"/>
    </source>
</evidence>
<keyword evidence="7 13" id="KW-0574">Periplasm</keyword>
<feature type="binding site" evidence="13">
    <location>
        <begin position="264"/>
        <end position="266"/>
    </location>
    <ligand>
        <name>Mo-bis(molybdopterin guanine dinucleotide)</name>
        <dbReference type="ChEBI" id="CHEBI:60539"/>
    </ligand>
</feature>
<dbReference type="InterPro" id="IPR006657">
    <property type="entry name" value="MoPterin_dinucl-bd_dom"/>
</dbReference>
<feature type="binding site" evidence="13">
    <location>
        <begin position="245"/>
        <end position="249"/>
    </location>
    <ligand>
        <name>Mo-bis(molybdopterin guanine dinucleotide)</name>
        <dbReference type="ChEBI" id="CHEBI:60539"/>
    </ligand>
</feature>
<dbReference type="SMART" id="SM00926">
    <property type="entry name" value="Molybdop_Fe4S4"/>
    <property type="match status" value="1"/>
</dbReference>
<keyword evidence="9 13" id="KW-0560">Oxidoreductase</keyword>
<sequence>MNLTRRDFIKSSAVAAAANAAGMAVPGVSEALAQQPKNDGIRWDKGVCRFCGTGCGVLVGTKDGRVVATQGDPEAPVNRGLNCIKGYFLSKIMYGKDRLTQPLLRMKNGQYDKNGDFTPISWDQAYDIMAEKCKAALKAGGPRNIAMFGSGQWTIWEGYAAAKLWKAGFRSNNLDPNARHCMASAVAGFMRTFGIDEPMGCYDDAEHADVFALWGSNMAEMHPILWSRITDRRLNAKHVKIHVLSTFTHRSCELADNELIFKPQSDLAILNYIANYIIQNGAVNQDFVKNHVKFKKGVTDIGYGLRPNHPLEQAAGNNGYPGPDGKPKGDPNKATDISFDEFKAFVAEYTLDKTHEISGVPKENLEALAKAYADPKVKVVSYWTMGFNQHTRGTWVNNMIYNVHLLVGKISEPGNGPFSLTGQPSACGTAREVGTFAHRLPADMVVVNPKHREITEKLWKLPAGTIPDWVGLHAVAQSRALKDGKVAFFWSTTTNNMQAGPNINGEVYPGWRNPAAFVVHSDVYPTVSALAADLILPSAMWMEKEGAYGNAERRTQFWRQQVKPQGQARSDVLQYVEFSKRFKMEEVWPAELLDKAPEYKGKTLYDVLYANGEVNKFPVSDQLKGFENEEGKVLGFYLQKGLFEEYAAFGRGHGHDLAAFDTYHKARGLRWPVVDNKETLWRFREGYDPYVKAGEKVRFYGFPDGKAVVFALPYQPAAEQPDNEYDLWLCTGRVLEHWHTGSMTRRVPELYKAMPDAWIYMHPEDAKKRGLQRGDTVKVQSRRGEISTRVETRGRNKPPLGLVFVPFFDEHRLVNKLTLDATCPISKETDFKKCACKVVKA</sequence>
<dbReference type="Gene3D" id="3.40.228.10">
    <property type="entry name" value="Dimethylsulfoxide Reductase, domain 2"/>
    <property type="match status" value="1"/>
</dbReference>
<dbReference type="InterPro" id="IPR006656">
    <property type="entry name" value="Mopterin_OxRdtase"/>
</dbReference>
<keyword evidence="5 13" id="KW-0479">Metal-binding</keyword>
<feature type="binding site" evidence="13">
    <location>
        <position position="48"/>
    </location>
    <ligand>
        <name>[4Fe-4S] cluster</name>
        <dbReference type="ChEBI" id="CHEBI:49883"/>
    </ligand>
</feature>
<keyword evidence="4 13" id="KW-0500">Molybdenum</keyword>
<dbReference type="NCBIfam" id="TIGR01409">
    <property type="entry name" value="TAT_signal_seq"/>
    <property type="match status" value="1"/>
</dbReference>
<evidence type="ECO:0000256" key="2">
    <source>
        <dbReference type="ARBA" id="ARBA00022448"/>
    </source>
</evidence>
<dbReference type="InterPro" id="IPR041957">
    <property type="entry name" value="CT_Nitrate-R-NapA-like"/>
</dbReference>
<protein>
    <recommendedName>
        <fullName evidence="13">Periplasmic nitrate reductase</fullName>
        <ecNumber evidence="13">1.9.6.1</ecNumber>
    </recommendedName>
</protein>
<reference evidence="16 17" key="1">
    <citation type="submission" date="2019-02" db="EMBL/GenBank/DDBJ databases">
        <title>Genomic Encyclopedia of Type Strains, Phase IV (KMG-IV): sequencing the most valuable type-strain genomes for metagenomic binning, comparative biology and taxonomic classification.</title>
        <authorList>
            <person name="Goeker M."/>
        </authorList>
    </citation>
    <scope>NUCLEOTIDE SEQUENCE [LARGE SCALE GENOMIC DNA]</scope>
    <source>
        <strain evidence="16 17">DSM 21223</strain>
    </source>
</reference>
<keyword evidence="11 13" id="KW-0411">Iron-sulfur</keyword>
<feature type="binding site" evidence="13">
    <location>
        <position position="55"/>
    </location>
    <ligand>
        <name>[4Fe-4S] cluster</name>
        <dbReference type="ChEBI" id="CHEBI:49883"/>
    </ligand>
</feature>
<dbReference type="InterPro" id="IPR006963">
    <property type="entry name" value="Mopterin_OxRdtase_4Fe-4S_dom"/>
</dbReference>
<comment type="PTM">
    <text evidence="13">Predicted to be exported by the Tat system. The position of the signal peptide cleavage has not been experimentally proven.</text>
</comment>
<feature type="binding site" evidence="13">
    <location>
        <begin position="731"/>
        <end position="740"/>
    </location>
    <ligand>
        <name>Mo-bis(molybdopterin guanine dinucleotide)</name>
        <dbReference type="ChEBI" id="CHEBI:60539"/>
    </ligand>
</feature>
<feature type="binding site" evidence="13">
    <location>
        <position position="495"/>
    </location>
    <ligand>
        <name>Mo-bis(molybdopterin guanine dinucleotide)</name>
        <dbReference type="ChEBI" id="CHEBI:60539"/>
    </ligand>
</feature>
<keyword evidence="6 13" id="KW-0732">Signal</keyword>
<dbReference type="Proteomes" id="UP000292136">
    <property type="component" value="Unassembled WGS sequence"/>
</dbReference>
<name>A0ABY0INE7_9RHOO</name>
<keyword evidence="8 13" id="KW-0249">Electron transport</keyword>
<evidence type="ECO:0000256" key="1">
    <source>
        <dbReference type="ARBA" id="ARBA00008747"/>
    </source>
</evidence>
<comment type="function">
    <text evidence="13">Catalytic subunit of the periplasmic nitrate reductase complex NapAB. Receives electrons from NapB and catalyzes the reduction of nitrate to nitrite.</text>
</comment>
<evidence type="ECO:0000256" key="4">
    <source>
        <dbReference type="ARBA" id="ARBA00022505"/>
    </source>
</evidence>
<dbReference type="NCBIfam" id="TIGR01706">
    <property type="entry name" value="NAPA"/>
    <property type="match status" value="1"/>
</dbReference>
<dbReference type="CDD" id="cd02754">
    <property type="entry name" value="MopB_Nitrate-R-NapA-like"/>
    <property type="match status" value="1"/>
</dbReference>
<evidence type="ECO:0000256" key="9">
    <source>
        <dbReference type="ARBA" id="ARBA00023002"/>
    </source>
</evidence>
<dbReference type="RefSeq" id="WP_130459822.1">
    <property type="nucleotide sequence ID" value="NZ_SHKM01000002.1"/>
</dbReference>
<feature type="region of interest" description="Disordered" evidence="14">
    <location>
        <begin position="312"/>
        <end position="333"/>
    </location>
</feature>
<feature type="binding site" evidence="13">
    <location>
        <begin position="521"/>
        <end position="522"/>
    </location>
    <ligand>
        <name>Mo-bis(molybdopterin guanine dinucleotide)</name>
        <dbReference type="ChEBI" id="CHEBI:60539"/>
    </ligand>
</feature>
<proteinExistence type="inferred from homology"/>
<dbReference type="Gene3D" id="3.30.200.210">
    <property type="match status" value="1"/>
</dbReference>
<dbReference type="Pfam" id="PF00384">
    <property type="entry name" value="Molybdopterin"/>
    <property type="match status" value="1"/>
</dbReference>
<evidence type="ECO:0000256" key="5">
    <source>
        <dbReference type="ARBA" id="ARBA00022723"/>
    </source>
</evidence>
<feature type="binding site" evidence="13">
    <location>
        <position position="544"/>
    </location>
    <ligand>
        <name>Mo-bis(molybdopterin guanine dinucleotide)</name>
        <dbReference type="ChEBI" id="CHEBI:60539"/>
    </ligand>
</feature>
<evidence type="ECO:0000256" key="11">
    <source>
        <dbReference type="ARBA" id="ARBA00023014"/>
    </source>
</evidence>
<accession>A0ABY0INE7</accession>
<dbReference type="InterPro" id="IPR050123">
    <property type="entry name" value="Prok_molybdopt-oxidoreductase"/>
</dbReference>
<comment type="similarity">
    <text evidence="1 13">Belongs to the prokaryotic molybdopterin-containing oxidoreductase family. NasA/NapA/NarB subfamily.</text>
</comment>
<feature type="binding site" evidence="13">
    <location>
        <position position="177"/>
    </location>
    <ligand>
        <name>Mo-bis(molybdopterin guanine dinucleotide)</name>
        <dbReference type="ChEBI" id="CHEBI:60539"/>
    </ligand>
</feature>
<evidence type="ECO:0000256" key="3">
    <source>
        <dbReference type="ARBA" id="ARBA00022485"/>
    </source>
</evidence>
<keyword evidence="3 13" id="KW-0004">4Fe-4S</keyword>
<dbReference type="SUPFAM" id="SSF53706">
    <property type="entry name" value="Formate dehydrogenase/DMSO reductase, domains 1-3"/>
    <property type="match status" value="1"/>
</dbReference>
<keyword evidence="17" id="KW-1185">Reference proteome</keyword>
<evidence type="ECO:0000256" key="7">
    <source>
        <dbReference type="ARBA" id="ARBA00022764"/>
    </source>
</evidence>
<evidence type="ECO:0000256" key="12">
    <source>
        <dbReference type="ARBA" id="ARBA00023063"/>
    </source>
</evidence>
<dbReference type="CDD" id="cd02791">
    <property type="entry name" value="MopB_CT_Nitrate-R-NapA-like"/>
    <property type="match status" value="1"/>
</dbReference>
<evidence type="ECO:0000256" key="6">
    <source>
        <dbReference type="ARBA" id="ARBA00022729"/>
    </source>
</evidence>
<dbReference type="PROSITE" id="PS51318">
    <property type="entry name" value="TAT"/>
    <property type="match status" value="1"/>
</dbReference>
<dbReference type="Pfam" id="PF04879">
    <property type="entry name" value="Molybdop_Fe4S4"/>
    <property type="match status" value="1"/>
</dbReference>
<organism evidence="16 17">
    <name type="scientific">Azospira oryzae</name>
    <dbReference type="NCBI Taxonomy" id="146939"/>
    <lineage>
        <taxon>Bacteria</taxon>
        <taxon>Pseudomonadati</taxon>
        <taxon>Pseudomonadota</taxon>
        <taxon>Betaproteobacteria</taxon>
        <taxon>Rhodocyclales</taxon>
        <taxon>Rhodocyclaceae</taxon>
        <taxon>Azospira</taxon>
    </lineage>
</organism>
<comment type="cofactor">
    <cofactor evidence="13">
        <name>[4Fe-4S] cluster</name>
        <dbReference type="ChEBI" id="CHEBI:49883"/>
    </cofactor>
    <text evidence="13">Binds 1 [4Fe-4S] cluster.</text>
</comment>
<feature type="binding site" evidence="13">
    <location>
        <position position="832"/>
    </location>
    <ligand>
        <name>Mo-bis(molybdopterin guanine dinucleotide)</name>
        <dbReference type="ChEBI" id="CHEBI:60539"/>
    </ligand>
</feature>
<feature type="domain" description="4Fe-4S Mo/W bis-MGD-type" evidence="15">
    <location>
        <begin position="41"/>
        <end position="97"/>
    </location>
</feature>
<evidence type="ECO:0000259" key="15">
    <source>
        <dbReference type="PROSITE" id="PS51669"/>
    </source>
</evidence>
<comment type="caution">
    <text evidence="16">The sequence shown here is derived from an EMBL/GenBank/DDBJ whole genome shotgun (WGS) entry which is preliminary data.</text>
</comment>
<feature type="binding site" evidence="13">
    <location>
        <position position="389"/>
    </location>
    <ligand>
        <name>Mo-bis(molybdopterin guanine dinucleotide)</name>
        <dbReference type="ChEBI" id="CHEBI:60539"/>
    </ligand>
</feature>
<gene>
    <name evidence="13" type="primary">napA</name>
    <name evidence="16" type="ORF">EV678_2621</name>
</gene>
<dbReference type="Pfam" id="PF01568">
    <property type="entry name" value="Molydop_binding"/>
    <property type="match status" value="1"/>
</dbReference>
<evidence type="ECO:0000313" key="16">
    <source>
        <dbReference type="EMBL" id="RZT76738.1"/>
    </source>
</evidence>
<comment type="cofactor">
    <cofactor evidence="13">
        <name>Mo-bis(molybdopterin guanine dinucleotide)</name>
        <dbReference type="ChEBI" id="CHEBI:60539"/>
    </cofactor>
    <text evidence="13">Binds 1 molybdenum-bis(molybdopterin guanine dinucleotide) (Mo-bis-MGD) cofactor per subunit.</text>
</comment>
<dbReference type="InterPro" id="IPR009010">
    <property type="entry name" value="Asp_de-COase-like_dom_sf"/>
</dbReference>
<comment type="subunit">
    <text evidence="13">Component of the periplasmic nitrate reductase NapAB complex composed of NapA and NapB.</text>
</comment>
<feature type="binding site" evidence="13">
    <location>
        <position position="385"/>
    </location>
    <ligand>
        <name>Mo-bis(molybdopterin guanine dinucleotide)</name>
        <dbReference type="ChEBI" id="CHEBI:60539"/>
    </ligand>
</feature>
<dbReference type="HAMAP" id="MF_01630">
    <property type="entry name" value="Nitrate_reduct_NapA"/>
    <property type="match status" value="1"/>
</dbReference>
<evidence type="ECO:0000256" key="14">
    <source>
        <dbReference type="SAM" id="MobiDB-lite"/>
    </source>
</evidence>
<feature type="binding site" evidence="13">
    <location>
        <position position="815"/>
    </location>
    <ligand>
        <name>Mo-bis(molybdopterin guanine dinucleotide)</name>
        <dbReference type="ChEBI" id="CHEBI:60539"/>
    </ligand>
</feature>
<dbReference type="PROSITE" id="PS51669">
    <property type="entry name" value="4FE4S_MOW_BIS_MGD"/>
    <property type="match status" value="1"/>
</dbReference>
<dbReference type="Gene3D" id="2.40.40.20">
    <property type="match status" value="1"/>
</dbReference>
<dbReference type="PANTHER" id="PTHR43105:SF11">
    <property type="entry name" value="PERIPLASMIC NITRATE REDUCTASE"/>
    <property type="match status" value="1"/>
</dbReference>
<feature type="binding site" evidence="13">
    <location>
        <position position="807"/>
    </location>
    <ligand>
        <name>substrate</name>
    </ligand>
</feature>
<evidence type="ECO:0000256" key="10">
    <source>
        <dbReference type="ARBA" id="ARBA00023004"/>
    </source>
</evidence>
<dbReference type="EMBL" id="SHKM01000002">
    <property type="protein sequence ID" value="RZT76738.1"/>
    <property type="molecule type" value="Genomic_DNA"/>
</dbReference>